<name>A0A6G8PW32_9ACTN</name>
<protein>
    <submittedName>
        <fullName evidence="1">Uncharacterized protein</fullName>
    </submittedName>
</protein>
<sequence>MNTQRRFLPERILHRIEDHIDEWRRREGVREAELAEHRAKLWEEAAKREKLLAEAIGEEEARQTSVEDVVRRHRVVFVVHSGEAAEALETFAHESSRLMNVIPGRNSRTNGTGVKGSWLIFEDPS</sequence>
<proteinExistence type="predicted"/>
<reference evidence="1 2" key="1">
    <citation type="submission" date="2019-10" db="EMBL/GenBank/DDBJ databases">
        <title>Rubrobacter sp nov SCSIO 52915 isolated from a deep-sea sediment in the South China Sea.</title>
        <authorList>
            <person name="Chen R.W."/>
        </authorList>
    </citation>
    <scope>NUCLEOTIDE SEQUENCE [LARGE SCALE GENOMIC DNA]</scope>
    <source>
        <strain evidence="1 2">SCSIO 52915</strain>
    </source>
</reference>
<dbReference type="RefSeq" id="WP_166396088.1">
    <property type="nucleotide sequence ID" value="NZ_CP045121.1"/>
</dbReference>
<evidence type="ECO:0000313" key="2">
    <source>
        <dbReference type="Proteomes" id="UP000502706"/>
    </source>
</evidence>
<accession>A0A6G8PW32</accession>
<dbReference type="AlphaFoldDB" id="A0A6G8PW32"/>
<dbReference type="Proteomes" id="UP000502706">
    <property type="component" value="Chromosome"/>
</dbReference>
<organism evidence="1 2">
    <name type="scientific">Rubrobacter marinus</name>
    <dbReference type="NCBI Taxonomy" id="2653852"/>
    <lineage>
        <taxon>Bacteria</taxon>
        <taxon>Bacillati</taxon>
        <taxon>Actinomycetota</taxon>
        <taxon>Rubrobacteria</taxon>
        <taxon>Rubrobacterales</taxon>
        <taxon>Rubrobacteraceae</taxon>
        <taxon>Rubrobacter</taxon>
    </lineage>
</organism>
<dbReference type="KEGG" id="rmar:GBA65_07610"/>
<keyword evidence="2" id="KW-1185">Reference proteome</keyword>
<dbReference type="EMBL" id="CP045121">
    <property type="protein sequence ID" value="QIN78414.1"/>
    <property type="molecule type" value="Genomic_DNA"/>
</dbReference>
<evidence type="ECO:0000313" key="1">
    <source>
        <dbReference type="EMBL" id="QIN78414.1"/>
    </source>
</evidence>
<gene>
    <name evidence="1" type="ORF">GBA65_07610</name>
</gene>